<dbReference type="InterPro" id="IPR012337">
    <property type="entry name" value="RNaseH-like_sf"/>
</dbReference>
<comment type="caution">
    <text evidence="3">The sequence shown here is derived from an EMBL/GenBank/DDBJ whole genome shotgun (WGS) entry which is preliminary data.</text>
</comment>
<dbReference type="GO" id="GO:0003676">
    <property type="term" value="F:nucleic acid binding"/>
    <property type="evidence" value="ECO:0007669"/>
    <property type="project" value="InterPro"/>
</dbReference>
<dbReference type="InterPro" id="IPR050951">
    <property type="entry name" value="Retrovirus_Pol_polyprotein"/>
</dbReference>
<evidence type="ECO:0000256" key="1">
    <source>
        <dbReference type="SAM" id="MobiDB-lite"/>
    </source>
</evidence>
<feature type="region of interest" description="Disordered" evidence="1">
    <location>
        <begin position="333"/>
        <end position="390"/>
    </location>
</feature>
<evidence type="ECO:0000313" key="4">
    <source>
        <dbReference type="Proteomes" id="UP000570595"/>
    </source>
</evidence>
<dbReference type="Proteomes" id="UP000570595">
    <property type="component" value="Unassembled WGS sequence"/>
</dbReference>
<dbReference type="EMBL" id="JABAHT010000954">
    <property type="protein sequence ID" value="KAF4650855.1"/>
    <property type="molecule type" value="Genomic_DNA"/>
</dbReference>
<gene>
    <name evidence="3" type="ORF">FOZ61_010972</name>
</gene>
<evidence type="ECO:0000259" key="2">
    <source>
        <dbReference type="Pfam" id="PF17921"/>
    </source>
</evidence>
<organism evidence="3 4">
    <name type="scientific">Perkinsus olseni</name>
    <name type="common">Perkinsus atlanticus</name>
    <dbReference type="NCBI Taxonomy" id="32597"/>
    <lineage>
        <taxon>Eukaryota</taxon>
        <taxon>Sar</taxon>
        <taxon>Alveolata</taxon>
        <taxon>Perkinsozoa</taxon>
        <taxon>Perkinsea</taxon>
        <taxon>Perkinsida</taxon>
        <taxon>Perkinsidae</taxon>
        <taxon>Perkinsus</taxon>
    </lineage>
</organism>
<dbReference type="Gene3D" id="1.10.340.70">
    <property type="match status" value="1"/>
</dbReference>
<dbReference type="OrthoDB" id="6764844at2759"/>
<dbReference type="AlphaFoldDB" id="A0A7J6KU56"/>
<protein>
    <recommendedName>
        <fullName evidence="2">Integrase zinc-binding domain-containing protein</fullName>
    </recommendedName>
</protein>
<feature type="compositionally biased region" description="Basic and acidic residues" evidence="1">
    <location>
        <begin position="377"/>
        <end position="390"/>
    </location>
</feature>
<name>A0A7J6KU56_PEROL</name>
<dbReference type="PANTHER" id="PTHR37984:SF5">
    <property type="entry name" value="PROTEIN NYNRIN-LIKE"/>
    <property type="match status" value="1"/>
</dbReference>
<dbReference type="SUPFAM" id="SSF53098">
    <property type="entry name" value="Ribonuclease H-like"/>
    <property type="match status" value="1"/>
</dbReference>
<accession>A0A7J6KU56</accession>
<dbReference type="InterPro" id="IPR041588">
    <property type="entry name" value="Integrase_H2C2"/>
</dbReference>
<proteinExistence type="predicted"/>
<feature type="non-terminal residue" evidence="3">
    <location>
        <position position="1"/>
    </location>
</feature>
<reference evidence="3 4" key="1">
    <citation type="submission" date="2020-04" db="EMBL/GenBank/DDBJ databases">
        <title>Perkinsus olseni comparative genomics.</title>
        <authorList>
            <person name="Bogema D.R."/>
        </authorList>
    </citation>
    <scope>NUCLEOTIDE SEQUENCE [LARGE SCALE GENOMIC DNA]</scope>
    <source>
        <strain evidence="3">ATCC PRA-179</strain>
    </source>
</reference>
<evidence type="ECO:0000313" key="3">
    <source>
        <dbReference type="EMBL" id="KAF4650855.1"/>
    </source>
</evidence>
<dbReference type="Gene3D" id="3.30.420.10">
    <property type="entry name" value="Ribonuclease H-like superfamily/Ribonuclease H"/>
    <property type="match status" value="1"/>
</dbReference>
<sequence>MGTRPECLHVASLDNGRNEGTDQLVLPRKVVVEVAAAVHDALGHAGYPTVFRNTVKWCWCPAIRRAVKHAVVSCRECLHTITKRSNITGEAGPIPIPRYPYEIVGVDLYGPLRRPHERRQREEKERYCLTIMDRLTGFVKFKLLDDSRGETVANAIEEYLIWELQAPVKEIWSDQGVQFTKGPNFHAVCLLGNMRHIRQYFVLPNVQLTLAQATRLGHLLTLSYTGDHRAWENLRPKALPDDPIHSEMAVLEANKRAHHRMDLLALFEEEWLQRRQQSFVTMGKKDNKHKVKTLQIGDQVVWLRDRAKKLSTNTVNDEIYKVIGNVGNQSNLYKIEDTDESEANSEAEDEDSQERPTDDNIQDDGDNATQQTQDDTDNNKISDENESQHK</sequence>
<dbReference type="Pfam" id="PF17921">
    <property type="entry name" value="Integrase_H2C2"/>
    <property type="match status" value="1"/>
</dbReference>
<dbReference type="PANTHER" id="PTHR37984">
    <property type="entry name" value="PROTEIN CBG26694"/>
    <property type="match status" value="1"/>
</dbReference>
<dbReference type="InterPro" id="IPR036397">
    <property type="entry name" value="RNaseH_sf"/>
</dbReference>
<feature type="domain" description="Integrase zinc-binding" evidence="2">
    <location>
        <begin position="27"/>
        <end position="79"/>
    </location>
</feature>
<feature type="compositionally biased region" description="Acidic residues" evidence="1">
    <location>
        <begin position="337"/>
        <end position="352"/>
    </location>
</feature>